<keyword evidence="1" id="KW-1133">Transmembrane helix</keyword>
<comment type="caution">
    <text evidence="2">The sequence shown here is derived from an EMBL/GenBank/DDBJ whole genome shotgun (WGS) entry which is preliminary data.</text>
</comment>
<evidence type="ECO:0000313" key="2">
    <source>
        <dbReference type="EMBL" id="CAK0818928.1"/>
    </source>
</evidence>
<keyword evidence="3" id="KW-1185">Reference proteome</keyword>
<dbReference type="EMBL" id="CAUYUJ010006880">
    <property type="protein sequence ID" value="CAK0818928.1"/>
    <property type="molecule type" value="Genomic_DNA"/>
</dbReference>
<evidence type="ECO:0000313" key="3">
    <source>
        <dbReference type="Proteomes" id="UP001189429"/>
    </source>
</evidence>
<reference evidence="2" key="1">
    <citation type="submission" date="2023-10" db="EMBL/GenBank/DDBJ databases">
        <authorList>
            <person name="Chen Y."/>
            <person name="Shah S."/>
            <person name="Dougan E. K."/>
            <person name="Thang M."/>
            <person name="Chan C."/>
        </authorList>
    </citation>
    <scope>NUCLEOTIDE SEQUENCE [LARGE SCALE GENOMIC DNA]</scope>
</reference>
<keyword evidence="1" id="KW-0812">Transmembrane</keyword>
<dbReference type="Proteomes" id="UP001189429">
    <property type="component" value="Unassembled WGS sequence"/>
</dbReference>
<sequence length="103" mass="12081">MEQFFVYFMIFYLVLQASMRYAARFNDNDASHKLLWSLYQFGLLLMLEFLGAANRQSFEVATAGVFTLVGFVCSVRTAFHIPQVRLFCSYSILRWFTCAWPSY</sequence>
<proteinExistence type="predicted"/>
<name>A0ABN9RIL8_9DINO</name>
<evidence type="ECO:0000256" key="1">
    <source>
        <dbReference type="SAM" id="Phobius"/>
    </source>
</evidence>
<feature type="transmembrane region" description="Helical" evidence="1">
    <location>
        <begin position="6"/>
        <end position="23"/>
    </location>
</feature>
<feature type="transmembrane region" description="Helical" evidence="1">
    <location>
        <begin position="60"/>
        <end position="79"/>
    </location>
</feature>
<organism evidence="2 3">
    <name type="scientific">Prorocentrum cordatum</name>
    <dbReference type="NCBI Taxonomy" id="2364126"/>
    <lineage>
        <taxon>Eukaryota</taxon>
        <taxon>Sar</taxon>
        <taxon>Alveolata</taxon>
        <taxon>Dinophyceae</taxon>
        <taxon>Prorocentrales</taxon>
        <taxon>Prorocentraceae</taxon>
        <taxon>Prorocentrum</taxon>
    </lineage>
</organism>
<protein>
    <submittedName>
        <fullName evidence="2">Uncharacterized protein</fullName>
    </submittedName>
</protein>
<gene>
    <name evidence="2" type="ORF">PCOR1329_LOCUS21048</name>
</gene>
<accession>A0ABN9RIL8</accession>
<feature type="transmembrane region" description="Helical" evidence="1">
    <location>
        <begin position="35"/>
        <end position="54"/>
    </location>
</feature>
<keyword evidence="1" id="KW-0472">Membrane</keyword>